<proteinExistence type="predicted"/>
<dbReference type="Pfam" id="PF13384">
    <property type="entry name" value="HTH_23"/>
    <property type="match status" value="1"/>
</dbReference>
<dbReference type="Gene3D" id="1.10.10.10">
    <property type="entry name" value="Winged helix-like DNA-binding domain superfamily/Winged helix DNA-binding domain"/>
    <property type="match status" value="1"/>
</dbReference>
<name>A0A8S5MEG8_9CAUD</name>
<dbReference type="SUPFAM" id="SSF46689">
    <property type="entry name" value="Homeodomain-like"/>
    <property type="match status" value="1"/>
</dbReference>
<dbReference type="EMBL" id="BK014885">
    <property type="protein sequence ID" value="DAD80612.1"/>
    <property type="molecule type" value="Genomic_DNA"/>
</dbReference>
<evidence type="ECO:0000313" key="1">
    <source>
        <dbReference type="EMBL" id="DAD80612.1"/>
    </source>
</evidence>
<reference evidence="1" key="1">
    <citation type="journal article" date="2021" name="Proc. Natl. Acad. Sci. U.S.A.">
        <title>A Catalog of Tens of Thousands of Viruses from Human Metagenomes Reveals Hidden Associations with Chronic Diseases.</title>
        <authorList>
            <person name="Tisza M.J."/>
            <person name="Buck C.B."/>
        </authorList>
    </citation>
    <scope>NUCLEOTIDE SEQUENCE</scope>
    <source>
        <strain evidence="1">CtS1E53</strain>
    </source>
</reference>
<protein>
    <submittedName>
        <fullName evidence="1">Sigma-70, region 4</fullName>
    </submittedName>
</protein>
<organism evidence="1">
    <name type="scientific">Siphoviridae sp. ctS1E53</name>
    <dbReference type="NCBI Taxonomy" id="2826340"/>
    <lineage>
        <taxon>Viruses</taxon>
        <taxon>Duplodnaviria</taxon>
        <taxon>Heunggongvirae</taxon>
        <taxon>Uroviricota</taxon>
        <taxon>Caudoviricetes</taxon>
    </lineage>
</organism>
<dbReference type="InterPro" id="IPR036388">
    <property type="entry name" value="WH-like_DNA-bd_sf"/>
</dbReference>
<dbReference type="InterPro" id="IPR009057">
    <property type="entry name" value="Homeodomain-like_sf"/>
</dbReference>
<accession>A0A8S5MEG8</accession>
<sequence length="64" mass="7797">MEHGRQDYERVIDLWVRSERDRRALKRKYLDGICYEQIADELGISPRTVQNIVNRWRGTVERHL</sequence>